<name>A0ABN1DMK0_9GAMM</name>
<feature type="transmembrane region" description="Helical" evidence="8">
    <location>
        <begin position="47"/>
        <end position="68"/>
    </location>
</feature>
<keyword evidence="7 8" id="KW-0472">Membrane</keyword>
<keyword evidence="11" id="KW-1185">Reference proteome</keyword>
<proteinExistence type="predicted"/>
<sequence>MISYAPFLAELLRFYLGFILLAAAWGKSRTYTYFLSQLTESFLIPPAVSRAIAPCILLLEWVLALGILLLNSRWAIAVAAVLFTLFSLVLLQRYVSAGAVKCSCFGETDRPVTDYDLMRNGWLIAVFLGCFWLNDTAFRIATPLQLLAAGLAVLVALITVNFSDIMLQLFDTAEAGR</sequence>
<gene>
    <name evidence="10" type="ORF">GCM10009098_13610</name>
</gene>
<organism evidence="10 11">
    <name type="scientific">Rheinheimera aquimaris</name>
    <dbReference type="NCBI Taxonomy" id="412437"/>
    <lineage>
        <taxon>Bacteria</taxon>
        <taxon>Pseudomonadati</taxon>
        <taxon>Pseudomonadota</taxon>
        <taxon>Gammaproteobacteria</taxon>
        <taxon>Chromatiales</taxon>
        <taxon>Chromatiaceae</taxon>
        <taxon>Rheinheimera</taxon>
    </lineage>
</organism>
<comment type="pathway">
    <text evidence="3">One-carbon metabolism; methylamine degradation.</text>
</comment>
<dbReference type="Proteomes" id="UP001501169">
    <property type="component" value="Unassembled WGS sequence"/>
</dbReference>
<accession>A0ABN1DMK0</accession>
<keyword evidence="5 8" id="KW-0812">Transmembrane</keyword>
<feature type="transmembrane region" description="Helical" evidence="8">
    <location>
        <begin position="117"/>
        <end position="134"/>
    </location>
</feature>
<comment type="caution">
    <text evidence="10">The sequence shown here is derived from an EMBL/GenBank/DDBJ whole genome shotgun (WGS) entry which is preliminary data.</text>
</comment>
<evidence type="ECO:0000256" key="4">
    <source>
        <dbReference type="ARBA" id="ARBA00019078"/>
    </source>
</evidence>
<keyword evidence="6 8" id="KW-1133">Transmembrane helix</keyword>
<evidence type="ECO:0000256" key="6">
    <source>
        <dbReference type="ARBA" id="ARBA00022989"/>
    </source>
</evidence>
<dbReference type="InterPro" id="IPR009908">
    <property type="entry name" value="Methylamine_util_MauE"/>
</dbReference>
<comment type="subcellular location">
    <subcellularLocation>
        <location evidence="2">Membrane</location>
        <topology evidence="2">Multi-pass membrane protein</topology>
    </subcellularLocation>
</comment>
<feature type="transmembrane region" description="Helical" evidence="8">
    <location>
        <begin position="6"/>
        <end position="26"/>
    </location>
</feature>
<evidence type="ECO:0000256" key="3">
    <source>
        <dbReference type="ARBA" id="ARBA00004856"/>
    </source>
</evidence>
<evidence type="ECO:0000256" key="5">
    <source>
        <dbReference type="ARBA" id="ARBA00022692"/>
    </source>
</evidence>
<evidence type="ECO:0000256" key="1">
    <source>
        <dbReference type="ARBA" id="ARBA00003475"/>
    </source>
</evidence>
<evidence type="ECO:0000313" key="11">
    <source>
        <dbReference type="Proteomes" id="UP001501169"/>
    </source>
</evidence>
<feature type="domain" description="Methylamine utilisation protein MauE" evidence="9">
    <location>
        <begin position="7"/>
        <end position="132"/>
    </location>
</feature>
<evidence type="ECO:0000259" key="9">
    <source>
        <dbReference type="Pfam" id="PF07291"/>
    </source>
</evidence>
<feature type="transmembrane region" description="Helical" evidence="8">
    <location>
        <begin position="140"/>
        <end position="160"/>
    </location>
</feature>
<reference evidence="10 11" key="1">
    <citation type="journal article" date="2019" name="Int. J. Syst. Evol. Microbiol.">
        <title>The Global Catalogue of Microorganisms (GCM) 10K type strain sequencing project: providing services to taxonomists for standard genome sequencing and annotation.</title>
        <authorList>
            <consortium name="The Broad Institute Genomics Platform"/>
            <consortium name="The Broad Institute Genome Sequencing Center for Infectious Disease"/>
            <person name="Wu L."/>
            <person name="Ma J."/>
        </authorList>
    </citation>
    <scope>NUCLEOTIDE SEQUENCE [LARGE SCALE GENOMIC DNA]</scope>
    <source>
        <strain evidence="10 11">JCM 14331</strain>
    </source>
</reference>
<evidence type="ECO:0000256" key="2">
    <source>
        <dbReference type="ARBA" id="ARBA00004141"/>
    </source>
</evidence>
<evidence type="ECO:0000313" key="10">
    <source>
        <dbReference type="EMBL" id="GAA0547308.1"/>
    </source>
</evidence>
<dbReference type="RefSeq" id="WP_226766344.1">
    <property type="nucleotide sequence ID" value="NZ_BAAAEO010000002.1"/>
</dbReference>
<dbReference type="Pfam" id="PF07291">
    <property type="entry name" value="MauE"/>
    <property type="match status" value="1"/>
</dbReference>
<evidence type="ECO:0000256" key="7">
    <source>
        <dbReference type="ARBA" id="ARBA00023136"/>
    </source>
</evidence>
<dbReference type="EMBL" id="BAAAEO010000002">
    <property type="protein sequence ID" value="GAA0547308.1"/>
    <property type="molecule type" value="Genomic_DNA"/>
</dbReference>
<evidence type="ECO:0000256" key="8">
    <source>
        <dbReference type="SAM" id="Phobius"/>
    </source>
</evidence>
<protein>
    <recommendedName>
        <fullName evidence="4">Methylamine utilization protein MauE</fullName>
    </recommendedName>
</protein>
<comment type="function">
    <text evidence="1">May be specifically involved in the processing, transport, and/or maturation of the MADH beta-subunit.</text>
</comment>
<feature type="transmembrane region" description="Helical" evidence="8">
    <location>
        <begin position="74"/>
        <end position="96"/>
    </location>
</feature>